<dbReference type="SUPFAM" id="SSF49879">
    <property type="entry name" value="SMAD/FHA domain"/>
    <property type="match status" value="1"/>
</dbReference>
<organism evidence="3 4">
    <name type="scientific">Eiseniibacteriota bacterium</name>
    <dbReference type="NCBI Taxonomy" id="2212470"/>
    <lineage>
        <taxon>Bacteria</taxon>
        <taxon>Candidatus Eiseniibacteriota</taxon>
    </lineage>
</organism>
<dbReference type="EMBL" id="VBOT01000036">
    <property type="protein sequence ID" value="TMQ52337.1"/>
    <property type="molecule type" value="Genomic_DNA"/>
</dbReference>
<proteinExistence type="predicted"/>
<evidence type="ECO:0000259" key="2">
    <source>
        <dbReference type="PROSITE" id="PS50006"/>
    </source>
</evidence>
<evidence type="ECO:0000313" key="4">
    <source>
        <dbReference type="Proteomes" id="UP000320184"/>
    </source>
</evidence>
<name>A0A538SLV3_UNCEI</name>
<dbReference type="Pfam" id="PF00498">
    <property type="entry name" value="FHA"/>
    <property type="match status" value="1"/>
</dbReference>
<dbReference type="InterPro" id="IPR000253">
    <property type="entry name" value="FHA_dom"/>
</dbReference>
<dbReference type="AlphaFoldDB" id="A0A538SLV3"/>
<accession>A0A538SLV3</accession>
<sequence>MEARVRGRDVIAQIVANLHSQGEELRYSTIVPAAYDVYLHPADHARLESLATVIAEQARRALDEELGKLNRPSPIEARVREALHRPRLPYERAGPAWEIRLIADPNDELAPGDILVDSTLLLPETESLSGTRTRRILTTRRGDRVESREAPPVEPASPAALVASPAALGGTAPSAVAASPGTGVAAAGSEADGTPPAVPSGVLATLTYRDENGDHVFHMEKPQLVVGRGGPGYWVDLKLKTVPDVSRDHLRVRYDEPEARFYIKDLSTLGTTVNGASIPSSIEVRGGEKVDRNIEVPLPPEAEIGLAGAVFVRFKAEISKR</sequence>
<comment type="caution">
    <text evidence="3">The sequence shown here is derived from an EMBL/GenBank/DDBJ whole genome shotgun (WGS) entry which is preliminary data.</text>
</comment>
<evidence type="ECO:0000313" key="3">
    <source>
        <dbReference type="EMBL" id="TMQ52337.1"/>
    </source>
</evidence>
<dbReference type="Proteomes" id="UP000320184">
    <property type="component" value="Unassembled WGS sequence"/>
</dbReference>
<feature type="compositionally biased region" description="Basic and acidic residues" evidence="1">
    <location>
        <begin position="140"/>
        <end position="151"/>
    </location>
</feature>
<dbReference type="SMART" id="SM00240">
    <property type="entry name" value="FHA"/>
    <property type="match status" value="1"/>
</dbReference>
<gene>
    <name evidence="3" type="ORF">E6K73_03095</name>
</gene>
<feature type="region of interest" description="Disordered" evidence="1">
    <location>
        <begin position="170"/>
        <end position="198"/>
    </location>
</feature>
<feature type="region of interest" description="Disordered" evidence="1">
    <location>
        <begin position="128"/>
        <end position="158"/>
    </location>
</feature>
<dbReference type="PROSITE" id="PS50006">
    <property type="entry name" value="FHA_DOMAIN"/>
    <property type="match status" value="1"/>
</dbReference>
<protein>
    <submittedName>
        <fullName evidence="3">FHA domain-containing protein</fullName>
    </submittedName>
</protein>
<dbReference type="CDD" id="cd00060">
    <property type="entry name" value="FHA"/>
    <property type="match status" value="1"/>
</dbReference>
<reference evidence="3 4" key="1">
    <citation type="journal article" date="2019" name="Nat. Microbiol.">
        <title>Mediterranean grassland soil C-N compound turnover is dependent on rainfall and depth, and is mediated by genomically divergent microorganisms.</title>
        <authorList>
            <person name="Diamond S."/>
            <person name="Andeer P.F."/>
            <person name="Li Z."/>
            <person name="Crits-Christoph A."/>
            <person name="Burstein D."/>
            <person name="Anantharaman K."/>
            <person name="Lane K.R."/>
            <person name="Thomas B.C."/>
            <person name="Pan C."/>
            <person name="Northen T.R."/>
            <person name="Banfield J.F."/>
        </authorList>
    </citation>
    <scope>NUCLEOTIDE SEQUENCE [LARGE SCALE GENOMIC DNA]</scope>
    <source>
        <strain evidence="3">WS_3</strain>
    </source>
</reference>
<dbReference type="Gene3D" id="2.60.200.20">
    <property type="match status" value="1"/>
</dbReference>
<dbReference type="InterPro" id="IPR008984">
    <property type="entry name" value="SMAD_FHA_dom_sf"/>
</dbReference>
<evidence type="ECO:0000256" key="1">
    <source>
        <dbReference type="SAM" id="MobiDB-lite"/>
    </source>
</evidence>
<feature type="domain" description="FHA" evidence="2">
    <location>
        <begin position="224"/>
        <end position="278"/>
    </location>
</feature>